<dbReference type="AlphaFoldDB" id="A0A7R9H3C9"/>
<proteinExistence type="predicted"/>
<name>A0A7R9H3C9_TIMPO</name>
<feature type="compositionally biased region" description="Acidic residues" evidence="1">
    <location>
        <begin position="165"/>
        <end position="174"/>
    </location>
</feature>
<organism evidence="3">
    <name type="scientific">Timema poppense</name>
    <name type="common">Walking stick</name>
    <dbReference type="NCBI Taxonomy" id="170557"/>
    <lineage>
        <taxon>Eukaryota</taxon>
        <taxon>Metazoa</taxon>
        <taxon>Ecdysozoa</taxon>
        <taxon>Arthropoda</taxon>
        <taxon>Hexapoda</taxon>
        <taxon>Insecta</taxon>
        <taxon>Pterygota</taxon>
        <taxon>Neoptera</taxon>
        <taxon>Polyneoptera</taxon>
        <taxon>Phasmatodea</taxon>
        <taxon>Timematodea</taxon>
        <taxon>Timematoidea</taxon>
        <taxon>Timematidae</taxon>
        <taxon>Timema</taxon>
    </lineage>
</organism>
<reference evidence="3" key="1">
    <citation type="submission" date="2020-11" db="EMBL/GenBank/DDBJ databases">
        <authorList>
            <person name="Tran Van P."/>
        </authorList>
    </citation>
    <scope>NUCLEOTIDE SEQUENCE</scope>
</reference>
<gene>
    <name evidence="3" type="ORF">TPSB3V08_LOCUS4489</name>
</gene>
<evidence type="ECO:0000256" key="1">
    <source>
        <dbReference type="SAM" id="MobiDB-lite"/>
    </source>
</evidence>
<keyword evidence="2" id="KW-0472">Membrane</keyword>
<feature type="region of interest" description="Disordered" evidence="1">
    <location>
        <begin position="165"/>
        <end position="192"/>
    </location>
</feature>
<sequence>MAVLSPRATLRGVWGSQRRDNSVINIGGTCGFTLASMCLCVTLAVVLTLVISAKVHAQNEIVDKGIETCSLSLMKEQRTPTTEETEELHQPICMTIPDDGHHCRMKKCVSSKSTDSTNKMHFTIVTCPDVFYNGRNPTCKITEGNSDLPYPECCRRIDCSLEMQDEEDEEDYDDPTTTTTPKPTTRRPRRRSPKWGTVIHIWWGDLCSPPTRHIRPGRSFLTGRRVHFATISLTLPVDPSRRCYLGLSAGISRYLASPPSLTRLEGGSRLPRYTSVTSHITRCLGGRVRLARRVQMQLPQGSFVPLFNLGRGEYSPVLKVVLARRYKGCWTLTQTSCQYIYKCGRRCRLVRGSKSPNVADDGAGSTNQMKDYVQAQLRIDINHIKPTFWLLTKEDTHFGGRVV</sequence>
<keyword evidence="2" id="KW-0812">Transmembrane</keyword>
<protein>
    <recommendedName>
        <fullName evidence="4">Single domain-containing protein</fullName>
    </recommendedName>
</protein>
<accession>A0A7R9H3C9</accession>
<dbReference type="EMBL" id="OD002164">
    <property type="protein sequence ID" value="CAD7404431.1"/>
    <property type="molecule type" value="Genomic_DNA"/>
</dbReference>
<keyword evidence="2" id="KW-1133">Transmembrane helix</keyword>
<feature type="transmembrane region" description="Helical" evidence="2">
    <location>
        <begin position="26"/>
        <end position="51"/>
    </location>
</feature>
<evidence type="ECO:0000256" key="2">
    <source>
        <dbReference type="SAM" id="Phobius"/>
    </source>
</evidence>
<evidence type="ECO:0008006" key="4">
    <source>
        <dbReference type="Google" id="ProtNLM"/>
    </source>
</evidence>
<evidence type="ECO:0000313" key="3">
    <source>
        <dbReference type="EMBL" id="CAD7404431.1"/>
    </source>
</evidence>